<keyword evidence="3" id="KW-0732">Signal</keyword>
<dbReference type="Proteomes" id="UP000472273">
    <property type="component" value="Unplaced"/>
</dbReference>
<evidence type="ECO:0000256" key="3">
    <source>
        <dbReference type="SAM" id="SignalP"/>
    </source>
</evidence>
<organism evidence="4 5">
    <name type="scientific">Pseudonaja textilis</name>
    <name type="common">Eastern brown snake</name>
    <dbReference type="NCBI Taxonomy" id="8673"/>
    <lineage>
        <taxon>Eukaryota</taxon>
        <taxon>Metazoa</taxon>
        <taxon>Chordata</taxon>
        <taxon>Craniata</taxon>
        <taxon>Vertebrata</taxon>
        <taxon>Euteleostomi</taxon>
        <taxon>Lepidosauria</taxon>
        <taxon>Squamata</taxon>
        <taxon>Bifurcata</taxon>
        <taxon>Unidentata</taxon>
        <taxon>Episquamata</taxon>
        <taxon>Toxicofera</taxon>
        <taxon>Serpentes</taxon>
        <taxon>Colubroidea</taxon>
        <taxon>Elapidae</taxon>
        <taxon>Hydrophiinae</taxon>
        <taxon>Pseudonaja</taxon>
    </lineage>
</organism>
<feature type="compositionally biased region" description="Basic and acidic residues" evidence="1">
    <location>
        <begin position="70"/>
        <end position="85"/>
    </location>
</feature>
<evidence type="ECO:0000313" key="4">
    <source>
        <dbReference type="Ensembl" id="ENSPTXP00000013150.1"/>
    </source>
</evidence>
<evidence type="ECO:0000256" key="1">
    <source>
        <dbReference type="SAM" id="MobiDB-lite"/>
    </source>
</evidence>
<dbReference type="PANTHER" id="PTHR15869:SF0">
    <property type="entry name" value="ENDOMUCIN"/>
    <property type="match status" value="1"/>
</dbReference>
<dbReference type="InterPro" id="IPR010740">
    <property type="entry name" value="Endomucin"/>
</dbReference>
<reference evidence="4" key="1">
    <citation type="submission" date="2025-08" db="UniProtKB">
        <authorList>
            <consortium name="Ensembl"/>
        </authorList>
    </citation>
    <scope>IDENTIFICATION</scope>
</reference>
<evidence type="ECO:0000313" key="5">
    <source>
        <dbReference type="Proteomes" id="UP000472273"/>
    </source>
</evidence>
<keyword evidence="2" id="KW-0472">Membrane</keyword>
<dbReference type="PANTHER" id="PTHR15869">
    <property type="entry name" value="ENDOMUCIN-RELATED"/>
    <property type="match status" value="1"/>
</dbReference>
<feature type="compositionally biased region" description="Polar residues" evidence="1">
    <location>
        <begin position="110"/>
        <end position="124"/>
    </location>
</feature>
<proteinExistence type="predicted"/>
<name>A0A670YMQ1_PSETE</name>
<feature type="transmembrane region" description="Helical" evidence="2">
    <location>
        <begin position="151"/>
        <end position="176"/>
    </location>
</feature>
<reference evidence="4" key="2">
    <citation type="submission" date="2025-09" db="UniProtKB">
        <authorList>
            <consortium name="Ensembl"/>
        </authorList>
    </citation>
    <scope>IDENTIFICATION</scope>
</reference>
<keyword evidence="2" id="KW-0812">Transmembrane</keyword>
<feature type="region of interest" description="Disordered" evidence="1">
    <location>
        <begin position="110"/>
        <end position="143"/>
    </location>
</feature>
<feature type="compositionally biased region" description="Polar residues" evidence="1">
    <location>
        <begin position="207"/>
        <end position="220"/>
    </location>
</feature>
<dbReference type="Ensembl" id="ENSPTXT00000013564.1">
    <property type="protein sequence ID" value="ENSPTXP00000013150.1"/>
    <property type="gene ID" value="ENSPTXG00000009191.1"/>
</dbReference>
<gene>
    <name evidence="4" type="primary">EMCN</name>
</gene>
<feature type="region of interest" description="Disordered" evidence="1">
    <location>
        <begin position="57"/>
        <end position="94"/>
    </location>
</feature>
<protein>
    <submittedName>
        <fullName evidence="4">Uncharacterized protein</fullName>
    </submittedName>
</protein>
<evidence type="ECO:0000256" key="2">
    <source>
        <dbReference type="SAM" id="Phobius"/>
    </source>
</evidence>
<sequence>MMAGKLWSTVLLSLALSGFFCEEVTVSNNSQGTTGSPMINVTSAAKNATSMSTIATATNKDQRSQTPHIRANETDRLEDVTEGRPKITAGTTASTTKIPVTSALGPAILVQSSQSPDNQTNTTVRLEKESEAGRKNNSGLTNQEKQDDASYIGIILPVVIALIVISVIVFLLMALYRMCLKTTPERQENGTEQAPSDKENVKLISVKTTSSDSEQTSQGRNKTRQHNDSSSCQGNKCVCSRFYFYLLNAK</sequence>
<dbReference type="Pfam" id="PF07010">
    <property type="entry name" value="Endomucin"/>
    <property type="match status" value="1"/>
</dbReference>
<dbReference type="AlphaFoldDB" id="A0A670YMQ1"/>
<keyword evidence="5" id="KW-1185">Reference proteome</keyword>
<feature type="region of interest" description="Disordered" evidence="1">
    <location>
        <begin position="207"/>
        <end position="233"/>
    </location>
</feature>
<feature type="compositionally biased region" description="Basic and acidic residues" evidence="1">
    <location>
        <begin position="125"/>
        <end position="134"/>
    </location>
</feature>
<dbReference type="GeneTree" id="ENSGT00390000012139"/>
<feature type="signal peptide" evidence="3">
    <location>
        <begin position="1"/>
        <end position="17"/>
    </location>
</feature>
<feature type="compositionally biased region" description="Polar residues" evidence="1">
    <location>
        <begin position="57"/>
        <end position="67"/>
    </location>
</feature>
<feature type="chain" id="PRO_5025678795" evidence="3">
    <location>
        <begin position="18"/>
        <end position="250"/>
    </location>
</feature>
<accession>A0A670YMQ1</accession>
<keyword evidence="2" id="KW-1133">Transmembrane helix</keyword>